<dbReference type="HOGENOM" id="CLU_100715_7_2_10"/>
<gene>
    <name evidence="1" type="ORF">FAES_0119</name>
</gene>
<organism evidence="1 2">
    <name type="scientific">Fibrella aestuarina BUZ 2</name>
    <dbReference type="NCBI Taxonomy" id="1166018"/>
    <lineage>
        <taxon>Bacteria</taxon>
        <taxon>Pseudomonadati</taxon>
        <taxon>Bacteroidota</taxon>
        <taxon>Cytophagia</taxon>
        <taxon>Cytophagales</taxon>
        <taxon>Spirosomataceae</taxon>
        <taxon>Fibrella</taxon>
    </lineage>
</organism>
<dbReference type="PANTHER" id="PTHR11803:SF39">
    <property type="entry name" value="2-IMINOBUTANOATE_2-IMINOPROPANOATE DEAMINASE"/>
    <property type="match status" value="1"/>
</dbReference>
<protein>
    <submittedName>
        <fullName evidence="1">UPF0076 protein</fullName>
    </submittedName>
</protein>
<keyword evidence="2" id="KW-1185">Reference proteome</keyword>
<dbReference type="GO" id="GO:0019239">
    <property type="term" value="F:deaminase activity"/>
    <property type="evidence" value="ECO:0007669"/>
    <property type="project" value="TreeGrafter"/>
</dbReference>
<dbReference type="OrthoDB" id="666025at2"/>
<dbReference type="RefSeq" id="WP_015329233.1">
    <property type="nucleotide sequence ID" value="NC_020054.1"/>
</dbReference>
<dbReference type="CDD" id="cd00448">
    <property type="entry name" value="YjgF_YER057c_UK114_family"/>
    <property type="match status" value="1"/>
</dbReference>
<dbReference type="EMBL" id="HE796683">
    <property type="protein sequence ID" value="CCG98133.1"/>
    <property type="molecule type" value="Genomic_DNA"/>
</dbReference>
<evidence type="ECO:0000313" key="2">
    <source>
        <dbReference type="Proteomes" id="UP000011058"/>
    </source>
</evidence>
<dbReference type="PATRIC" id="fig|1166018.3.peg.122"/>
<proteinExistence type="predicted"/>
<dbReference type="SUPFAM" id="SSF55298">
    <property type="entry name" value="YjgF-like"/>
    <property type="match status" value="1"/>
</dbReference>
<name>I0K1Y0_9BACT</name>
<dbReference type="Pfam" id="PF01042">
    <property type="entry name" value="Ribonuc_L-PSP"/>
    <property type="match status" value="1"/>
</dbReference>
<dbReference type="KEGG" id="fae:FAES_0119"/>
<dbReference type="InterPro" id="IPR006175">
    <property type="entry name" value="YjgF/YER057c/UK114"/>
</dbReference>
<dbReference type="Proteomes" id="UP000011058">
    <property type="component" value="Chromosome"/>
</dbReference>
<dbReference type="Gene3D" id="3.30.1330.40">
    <property type="entry name" value="RutC-like"/>
    <property type="match status" value="1"/>
</dbReference>
<dbReference type="PANTHER" id="PTHR11803">
    <property type="entry name" value="2-IMINOBUTANOATE/2-IMINOPROPANOATE DEAMINASE RIDA"/>
    <property type="match status" value="1"/>
</dbReference>
<dbReference type="AlphaFoldDB" id="I0K1Y0"/>
<dbReference type="GO" id="GO:0005829">
    <property type="term" value="C:cytosol"/>
    <property type="evidence" value="ECO:0007669"/>
    <property type="project" value="TreeGrafter"/>
</dbReference>
<sequence>MKQKRRSLLKGLFSMAGYVTGLESPPQPLVTPASTATGVVTHDDVPLYSSATRLGNLLFLFGIGAHFDGDIKSHTDHVLNELEKELIKAGSSMDKVLKVSVLLHDPNDYQAMNEVYRGRFGPNPPVRTTVAVRSGIPNDSLVEIDCIAHL</sequence>
<dbReference type="InterPro" id="IPR035959">
    <property type="entry name" value="RutC-like_sf"/>
</dbReference>
<reference evidence="1 2" key="1">
    <citation type="journal article" date="2012" name="J. Bacteriol.">
        <title>Genome Sequence of Fibrella aestuarina BUZ 2T, a Filamentous Marine Bacterium.</title>
        <authorList>
            <person name="Filippini M."/>
            <person name="Qi W."/>
            <person name="Blom J."/>
            <person name="Goesmann A."/>
            <person name="Smits T.H."/>
            <person name="Bagheri H.C."/>
        </authorList>
    </citation>
    <scope>NUCLEOTIDE SEQUENCE [LARGE SCALE GENOMIC DNA]</scope>
    <source>
        <strain evidence="2">BUZ 2T</strain>
    </source>
</reference>
<dbReference type="STRING" id="1166018.FAES_0119"/>
<dbReference type="eggNOG" id="COG0251">
    <property type="taxonomic scope" value="Bacteria"/>
</dbReference>
<evidence type="ECO:0000313" key="1">
    <source>
        <dbReference type="EMBL" id="CCG98133.1"/>
    </source>
</evidence>
<accession>I0K1Y0</accession>